<name>A0A3M8A4S5_9MICO</name>
<dbReference type="AlphaFoldDB" id="A0A3M8A4S5"/>
<keyword evidence="3" id="KW-1185">Reference proteome</keyword>
<organism evidence="2 3">
    <name type="scientific">Agromyces tardus</name>
    <dbReference type="NCBI Taxonomy" id="2583849"/>
    <lineage>
        <taxon>Bacteria</taxon>
        <taxon>Bacillati</taxon>
        <taxon>Actinomycetota</taxon>
        <taxon>Actinomycetes</taxon>
        <taxon>Micrococcales</taxon>
        <taxon>Microbacteriaceae</taxon>
        <taxon>Agromyces</taxon>
    </lineage>
</organism>
<dbReference type="RefSeq" id="WP_122937793.1">
    <property type="nucleotide sequence ID" value="NZ_JBHSNT010000044.1"/>
</dbReference>
<dbReference type="OrthoDB" id="572373at2"/>
<dbReference type="Proteomes" id="UP000275048">
    <property type="component" value="Unassembled WGS sequence"/>
</dbReference>
<sequence>MSTTSRPATSGTNRYAETPAQKVAVVFGVVFLLVGVAGFIPGLTTGLDTIQFAGHESDALLFGVFQVSILHNLVHILYGLAGLGFAMTHVGARNYLIWGGAVYALLWLYGLIIADDAVANFVPVNTADDWLHFALAVAMILLGVFLGRPVTTPTRRTA</sequence>
<evidence type="ECO:0000313" key="3">
    <source>
        <dbReference type="Proteomes" id="UP000275048"/>
    </source>
</evidence>
<evidence type="ECO:0000256" key="1">
    <source>
        <dbReference type="SAM" id="Phobius"/>
    </source>
</evidence>
<keyword evidence="1" id="KW-0472">Membrane</keyword>
<protein>
    <submittedName>
        <fullName evidence="2">DUF4383 domain-containing protein</fullName>
    </submittedName>
</protein>
<gene>
    <name evidence="2" type="ORF">EDM22_14465</name>
</gene>
<accession>A0A3M8A4S5</accession>
<comment type="caution">
    <text evidence="2">The sequence shown here is derived from an EMBL/GenBank/DDBJ whole genome shotgun (WGS) entry which is preliminary data.</text>
</comment>
<feature type="transmembrane region" description="Helical" evidence="1">
    <location>
        <begin position="95"/>
        <end position="114"/>
    </location>
</feature>
<keyword evidence="1" id="KW-0812">Transmembrane</keyword>
<dbReference type="EMBL" id="RHHB01000036">
    <property type="protein sequence ID" value="RNB46223.1"/>
    <property type="molecule type" value="Genomic_DNA"/>
</dbReference>
<keyword evidence="1" id="KW-1133">Transmembrane helix</keyword>
<feature type="transmembrane region" description="Helical" evidence="1">
    <location>
        <begin position="23"/>
        <end position="40"/>
    </location>
</feature>
<dbReference type="Pfam" id="PF14325">
    <property type="entry name" value="DUF4383"/>
    <property type="match status" value="1"/>
</dbReference>
<proteinExistence type="predicted"/>
<reference evidence="2 3" key="1">
    <citation type="submission" date="2018-10" db="EMBL/GenBank/DDBJ databases">
        <title>Isolation, diversity and antibacterial activity of antinobacteria from the wheat rhizosphere soil.</title>
        <authorList>
            <person name="Sun T."/>
        </authorList>
    </citation>
    <scope>NUCLEOTIDE SEQUENCE [LARGE SCALE GENOMIC DNA]</scope>
    <source>
        <strain evidence="2 3">SJ-23</strain>
    </source>
</reference>
<feature type="transmembrane region" description="Helical" evidence="1">
    <location>
        <begin position="130"/>
        <end position="147"/>
    </location>
</feature>
<feature type="transmembrane region" description="Helical" evidence="1">
    <location>
        <begin position="60"/>
        <end position="83"/>
    </location>
</feature>
<evidence type="ECO:0000313" key="2">
    <source>
        <dbReference type="EMBL" id="RNB46223.1"/>
    </source>
</evidence>